<keyword evidence="1" id="KW-0732">Signal</keyword>
<accession>A0AAN8F7P6</accession>
<dbReference type="EMBL" id="WIXE01023388">
    <property type="protein sequence ID" value="KAK5966568.1"/>
    <property type="molecule type" value="Genomic_DNA"/>
</dbReference>
<comment type="caution">
    <text evidence="2">The sequence shown here is derived from an EMBL/GenBank/DDBJ whole genome shotgun (WGS) entry which is preliminary data.</text>
</comment>
<proteinExistence type="predicted"/>
<feature type="signal peptide" evidence="1">
    <location>
        <begin position="1"/>
        <end position="20"/>
    </location>
</feature>
<gene>
    <name evidence="2" type="ORF">GCK32_022058</name>
</gene>
<evidence type="ECO:0000313" key="2">
    <source>
        <dbReference type="EMBL" id="KAK5966568.1"/>
    </source>
</evidence>
<reference evidence="2 3" key="1">
    <citation type="submission" date="2019-10" db="EMBL/GenBank/DDBJ databases">
        <title>Assembly and Annotation for the nematode Trichostrongylus colubriformis.</title>
        <authorList>
            <person name="Martin J."/>
        </authorList>
    </citation>
    <scope>NUCLEOTIDE SEQUENCE [LARGE SCALE GENOMIC DNA]</scope>
    <source>
        <strain evidence="2">G859</strain>
        <tissue evidence="2">Whole worm</tissue>
    </source>
</reference>
<evidence type="ECO:0000313" key="3">
    <source>
        <dbReference type="Proteomes" id="UP001331761"/>
    </source>
</evidence>
<feature type="chain" id="PRO_5042966129" evidence="1">
    <location>
        <begin position="21"/>
        <end position="61"/>
    </location>
</feature>
<protein>
    <submittedName>
        <fullName evidence="2">Uncharacterized protein</fullName>
    </submittedName>
</protein>
<keyword evidence="3" id="KW-1185">Reference proteome</keyword>
<dbReference type="AlphaFoldDB" id="A0AAN8F7P6"/>
<name>A0AAN8F7P6_TRICO</name>
<evidence type="ECO:0000256" key="1">
    <source>
        <dbReference type="SAM" id="SignalP"/>
    </source>
</evidence>
<feature type="non-terminal residue" evidence="2">
    <location>
        <position position="61"/>
    </location>
</feature>
<organism evidence="2 3">
    <name type="scientific">Trichostrongylus colubriformis</name>
    <name type="common">Black scour worm</name>
    <dbReference type="NCBI Taxonomy" id="6319"/>
    <lineage>
        <taxon>Eukaryota</taxon>
        <taxon>Metazoa</taxon>
        <taxon>Ecdysozoa</taxon>
        <taxon>Nematoda</taxon>
        <taxon>Chromadorea</taxon>
        <taxon>Rhabditida</taxon>
        <taxon>Rhabditina</taxon>
        <taxon>Rhabditomorpha</taxon>
        <taxon>Strongyloidea</taxon>
        <taxon>Trichostrongylidae</taxon>
        <taxon>Trichostrongylus</taxon>
    </lineage>
</organism>
<dbReference type="Proteomes" id="UP001331761">
    <property type="component" value="Unassembled WGS sequence"/>
</dbReference>
<sequence length="61" mass="6814">MKPIALNILVLVLVPLCVHSNSNCTHSEFVTQRFGNMKDQALKKFFESSVKGIKDSDCMLS</sequence>